<dbReference type="KEGG" id="vcn:VOLCADRAFT_93489"/>
<feature type="signal peptide" evidence="1">
    <location>
        <begin position="1"/>
        <end position="24"/>
    </location>
</feature>
<dbReference type="AlphaFoldDB" id="D8U292"/>
<accession>D8U292</accession>
<name>D8U292_VOLCA</name>
<dbReference type="Proteomes" id="UP000001058">
    <property type="component" value="Unassembled WGS sequence"/>
</dbReference>
<keyword evidence="3" id="KW-1185">Reference proteome</keyword>
<evidence type="ECO:0000313" key="2">
    <source>
        <dbReference type="EMBL" id="EFJ46025.1"/>
    </source>
</evidence>
<evidence type="ECO:0008006" key="4">
    <source>
        <dbReference type="Google" id="ProtNLM"/>
    </source>
</evidence>
<evidence type="ECO:0000313" key="3">
    <source>
        <dbReference type="Proteomes" id="UP000001058"/>
    </source>
</evidence>
<protein>
    <recommendedName>
        <fullName evidence="4">Secreted protein</fullName>
    </recommendedName>
</protein>
<reference evidence="2 3" key="1">
    <citation type="journal article" date="2010" name="Science">
        <title>Genomic analysis of organismal complexity in the multicellular green alga Volvox carteri.</title>
        <authorList>
            <person name="Prochnik S.E."/>
            <person name="Umen J."/>
            <person name="Nedelcu A.M."/>
            <person name="Hallmann A."/>
            <person name="Miller S.M."/>
            <person name="Nishii I."/>
            <person name="Ferris P."/>
            <person name="Kuo A."/>
            <person name="Mitros T."/>
            <person name="Fritz-Laylin L.K."/>
            <person name="Hellsten U."/>
            <person name="Chapman J."/>
            <person name="Simakov O."/>
            <person name="Rensing S.A."/>
            <person name="Terry A."/>
            <person name="Pangilinan J."/>
            <person name="Kapitonov V."/>
            <person name="Jurka J."/>
            <person name="Salamov A."/>
            <person name="Shapiro H."/>
            <person name="Schmutz J."/>
            <person name="Grimwood J."/>
            <person name="Lindquist E."/>
            <person name="Lucas S."/>
            <person name="Grigoriev I.V."/>
            <person name="Schmitt R."/>
            <person name="Kirk D."/>
            <person name="Rokhsar D.S."/>
        </authorList>
    </citation>
    <scope>NUCLEOTIDE SEQUENCE [LARGE SCALE GENOMIC DNA]</scope>
    <source>
        <strain evidence="3">f. Nagariensis / Eve</strain>
    </source>
</reference>
<feature type="chain" id="PRO_5003124101" description="Secreted protein" evidence="1">
    <location>
        <begin position="25"/>
        <end position="105"/>
    </location>
</feature>
<sequence>MSHLPTRLLLVVAAAAAAAAAVAAIELRRSRRRRHAIRQTSFGRHVRPTIAVRCYQDAQRLLHVAGASAPPTFNTLLIKRSSTWGGACCPLRTTSVCACVCAGNL</sequence>
<dbReference type="EMBL" id="GL378353">
    <property type="protein sequence ID" value="EFJ46025.1"/>
    <property type="molecule type" value="Genomic_DNA"/>
</dbReference>
<proteinExistence type="predicted"/>
<dbReference type="InParanoid" id="D8U292"/>
<gene>
    <name evidence="2" type="ORF">VOLCADRAFT_93489</name>
</gene>
<organism evidence="3">
    <name type="scientific">Volvox carteri f. nagariensis</name>
    <dbReference type="NCBI Taxonomy" id="3068"/>
    <lineage>
        <taxon>Eukaryota</taxon>
        <taxon>Viridiplantae</taxon>
        <taxon>Chlorophyta</taxon>
        <taxon>core chlorophytes</taxon>
        <taxon>Chlorophyceae</taxon>
        <taxon>CS clade</taxon>
        <taxon>Chlamydomonadales</taxon>
        <taxon>Volvocaceae</taxon>
        <taxon>Volvox</taxon>
    </lineage>
</organism>
<evidence type="ECO:0000256" key="1">
    <source>
        <dbReference type="SAM" id="SignalP"/>
    </source>
</evidence>
<dbReference type="RefSeq" id="XP_002952775.1">
    <property type="nucleotide sequence ID" value="XM_002952729.1"/>
</dbReference>
<dbReference type="GeneID" id="9627433"/>
<keyword evidence="1" id="KW-0732">Signal</keyword>